<dbReference type="AlphaFoldDB" id="D8PQP1"/>
<dbReference type="PANTHER" id="PTHR31297:SF42">
    <property type="entry name" value="GLYCOSIDE HYDROLASE FAMILY 5 DOMAIN-CONTAINING PROTEIN"/>
    <property type="match status" value="1"/>
</dbReference>
<dbReference type="RefSeq" id="XP_003037324.1">
    <property type="nucleotide sequence ID" value="XM_003037278.1"/>
</dbReference>
<dbReference type="PANTHER" id="PTHR31297">
    <property type="entry name" value="GLUCAN ENDO-1,6-BETA-GLUCOSIDASE B"/>
    <property type="match status" value="1"/>
</dbReference>
<dbReference type="HOGENOM" id="CLU_004624_0_2_1"/>
<dbReference type="OMA" id="GWDMQDL"/>
<evidence type="ECO:0000313" key="8">
    <source>
        <dbReference type="Proteomes" id="UP000007431"/>
    </source>
</evidence>
<evidence type="ECO:0000256" key="5">
    <source>
        <dbReference type="SAM" id="SignalP"/>
    </source>
</evidence>
<feature type="chain" id="PRO_5003120185" evidence="5">
    <location>
        <begin position="19"/>
        <end position="413"/>
    </location>
</feature>
<dbReference type="Gene3D" id="3.20.20.80">
    <property type="entry name" value="Glycosidases"/>
    <property type="match status" value="1"/>
</dbReference>
<dbReference type="GO" id="GO:0005576">
    <property type="term" value="C:extracellular region"/>
    <property type="evidence" value="ECO:0007669"/>
    <property type="project" value="TreeGrafter"/>
</dbReference>
<dbReference type="InterPro" id="IPR001547">
    <property type="entry name" value="Glyco_hydro_5"/>
</dbReference>
<dbReference type="FunCoup" id="D8PQP1">
    <property type="interactions" value="35"/>
</dbReference>
<proteinExistence type="inferred from homology"/>
<dbReference type="Pfam" id="PF00150">
    <property type="entry name" value="Cellulase"/>
    <property type="match status" value="1"/>
</dbReference>
<dbReference type="InterPro" id="IPR017853">
    <property type="entry name" value="GH"/>
</dbReference>
<dbReference type="GO" id="GO:0008422">
    <property type="term" value="F:beta-glucosidase activity"/>
    <property type="evidence" value="ECO:0007669"/>
    <property type="project" value="TreeGrafter"/>
</dbReference>
<accession>D8PQP1</accession>
<dbReference type="InParanoid" id="D8PQP1"/>
<dbReference type="GeneID" id="9584956"/>
<keyword evidence="2 4" id="KW-0378">Hydrolase</keyword>
<dbReference type="KEGG" id="scm:SCHCO_073246"/>
<keyword evidence="8" id="KW-1185">Reference proteome</keyword>
<protein>
    <submittedName>
        <fullName evidence="7">Glycoside hydrolase family 5 protein</fullName>
    </submittedName>
</protein>
<evidence type="ECO:0000313" key="7">
    <source>
        <dbReference type="EMBL" id="EFJ02422.1"/>
    </source>
</evidence>
<sequence length="413" mass="46083">MALLRTVLALALLAQSLAISPGFNYGGTKVRGVNLGGWLVLEPWITPSLFDATGNDAIVDEYTFCAYQSRDVAASALYNHWNTFITEDDFAQIAAAGLNHVRLPIGYWAFDVRDEPYIQGQVEHLNNAVTWASNHGLKVIVDLHGVPGSQNGFDNSGQRMDYPTWHTQQSNIDRSNAIIKTLENMFKDRTDTVTVIAPLNEPAGFHGSDVLAATRQFWLDSYGNIRYPFGSSRKSNTVELIHDAFQDLSYWNGFMTSGFEGVAIDTHIYTIFSNAEAAMSFNQHVSTVCNKQGALSSFDLWTIVGEWTPAYTDCARYLNGRGIGARYDGSYPGSSRIGSCSSKTGTGDTFSNEYKSRLRSFWEAQVISYEKGAGWIMWTWKAEEAHEWSYQAGLDFGWIPWNPTDIQNRRICG</sequence>
<name>D8PQP1_SCHCM</name>
<dbReference type="SUPFAM" id="SSF51445">
    <property type="entry name" value="(Trans)glycosidases"/>
    <property type="match status" value="1"/>
</dbReference>
<dbReference type="VEuPathDB" id="FungiDB:SCHCODRAFT_073246"/>
<feature type="signal peptide" evidence="5">
    <location>
        <begin position="1"/>
        <end position="18"/>
    </location>
</feature>
<dbReference type="eggNOG" id="ENOG502QPYU">
    <property type="taxonomic scope" value="Eukaryota"/>
</dbReference>
<evidence type="ECO:0000256" key="4">
    <source>
        <dbReference type="RuleBase" id="RU361153"/>
    </source>
</evidence>
<evidence type="ECO:0000256" key="3">
    <source>
        <dbReference type="ARBA" id="ARBA00023295"/>
    </source>
</evidence>
<gene>
    <name evidence="7" type="ORF">SCHCODRAFT_73246</name>
</gene>
<keyword evidence="3 4" id="KW-0326">Glycosidase</keyword>
<evidence type="ECO:0000256" key="2">
    <source>
        <dbReference type="ARBA" id="ARBA00022801"/>
    </source>
</evidence>
<dbReference type="GO" id="GO:0009986">
    <property type="term" value="C:cell surface"/>
    <property type="evidence" value="ECO:0007669"/>
    <property type="project" value="TreeGrafter"/>
</dbReference>
<feature type="domain" description="Glycoside hydrolase family 5" evidence="6">
    <location>
        <begin position="75"/>
        <end position="204"/>
    </location>
</feature>
<dbReference type="InterPro" id="IPR050386">
    <property type="entry name" value="Glycosyl_hydrolase_5"/>
</dbReference>
<evidence type="ECO:0000256" key="1">
    <source>
        <dbReference type="ARBA" id="ARBA00005641"/>
    </source>
</evidence>
<dbReference type="GO" id="GO:0009251">
    <property type="term" value="P:glucan catabolic process"/>
    <property type="evidence" value="ECO:0007669"/>
    <property type="project" value="TreeGrafter"/>
</dbReference>
<dbReference type="Proteomes" id="UP000007431">
    <property type="component" value="Unassembled WGS sequence"/>
</dbReference>
<dbReference type="SMR" id="D8PQP1"/>
<evidence type="ECO:0000259" key="6">
    <source>
        <dbReference type="Pfam" id="PF00150"/>
    </source>
</evidence>
<comment type="similarity">
    <text evidence="1 4">Belongs to the glycosyl hydrolase 5 (cellulase A) family.</text>
</comment>
<dbReference type="EMBL" id="GL377302">
    <property type="protein sequence ID" value="EFJ02422.1"/>
    <property type="molecule type" value="Genomic_DNA"/>
</dbReference>
<reference evidence="7 8" key="1">
    <citation type="journal article" date="2010" name="Nat. Biotechnol.">
        <title>Genome sequence of the model mushroom Schizophyllum commune.</title>
        <authorList>
            <person name="Ohm R.A."/>
            <person name="de Jong J.F."/>
            <person name="Lugones L.G."/>
            <person name="Aerts A."/>
            <person name="Kothe E."/>
            <person name="Stajich J.E."/>
            <person name="de Vries R.P."/>
            <person name="Record E."/>
            <person name="Levasseur A."/>
            <person name="Baker S.E."/>
            <person name="Bartholomew K.A."/>
            <person name="Coutinho P.M."/>
            <person name="Erdmann S."/>
            <person name="Fowler T.J."/>
            <person name="Gathman A.C."/>
            <person name="Lombard V."/>
            <person name="Henrissat B."/>
            <person name="Knabe N."/>
            <person name="Kuees U."/>
            <person name="Lilly W.W."/>
            <person name="Lindquist E."/>
            <person name="Lucas S."/>
            <person name="Magnuson J.K."/>
            <person name="Piumi F."/>
            <person name="Raudaskoski M."/>
            <person name="Salamov A."/>
            <person name="Schmutz J."/>
            <person name="Schwarze F.W.M.R."/>
            <person name="vanKuyk P.A."/>
            <person name="Horton J.S."/>
            <person name="Grigoriev I.V."/>
            <person name="Woesten H.A.B."/>
        </authorList>
    </citation>
    <scope>NUCLEOTIDE SEQUENCE [LARGE SCALE GENOMIC DNA]</scope>
    <source>
        <strain evidence="8">H4-8 / FGSC 9210</strain>
    </source>
</reference>
<dbReference type="STRING" id="578458.D8PQP1"/>
<organism evidence="8">
    <name type="scientific">Schizophyllum commune (strain H4-8 / FGSC 9210)</name>
    <name type="common">Split gill fungus</name>
    <dbReference type="NCBI Taxonomy" id="578458"/>
    <lineage>
        <taxon>Eukaryota</taxon>
        <taxon>Fungi</taxon>
        <taxon>Dikarya</taxon>
        <taxon>Basidiomycota</taxon>
        <taxon>Agaricomycotina</taxon>
        <taxon>Agaricomycetes</taxon>
        <taxon>Agaricomycetidae</taxon>
        <taxon>Agaricales</taxon>
        <taxon>Schizophyllaceae</taxon>
        <taxon>Schizophyllum</taxon>
    </lineage>
</organism>
<dbReference type="OrthoDB" id="62120at2759"/>
<keyword evidence="5" id="KW-0732">Signal</keyword>